<evidence type="ECO:0000313" key="7">
    <source>
        <dbReference type="EMBL" id="MBT2991104.1"/>
    </source>
</evidence>
<organism evidence="7 8">
    <name type="scientific">Candidatus Thiodiazotropha taylori</name>
    <dbReference type="NCBI Taxonomy" id="2792791"/>
    <lineage>
        <taxon>Bacteria</taxon>
        <taxon>Pseudomonadati</taxon>
        <taxon>Pseudomonadota</taxon>
        <taxon>Gammaproteobacteria</taxon>
        <taxon>Chromatiales</taxon>
        <taxon>Sedimenticolaceae</taxon>
        <taxon>Candidatus Thiodiazotropha</taxon>
    </lineage>
</organism>
<evidence type="ECO:0000256" key="1">
    <source>
        <dbReference type="ARBA" id="ARBA00010815"/>
    </source>
</evidence>
<keyword evidence="4" id="KW-0949">S-adenosyl-L-methionine</keyword>
<evidence type="ECO:0000256" key="3">
    <source>
        <dbReference type="ARBA" id="ARBA00022679"/>
    </source>
</evidence>
<dbReference type="InterPro" id="IPR003333">
    <property type="entry name" value="CMAS"/>
</dbReference>
<dbReference type="Pfam" id="PF02353">
    <property type="entry name" value="CMAS"/>
    <property type="match status" value="1"/>
</dbReference>
<dbReference type="Gene3D" id="3.40.50.150">
    <property type="entry name" value="Vaccinia Virus protein VP39"/>
    <property type="match status" value="1"/>
</dbReference>
<dbReference type="GO" id="GO:0032259">
    <property type="term" value="P:methylation"/>
    <property type="evidence" value="ECO:0007669"/>
    <property type="project" value="UniProtKB-KW"/>
</dbReference>
<evidence type="ECO:0000256" key="6">
    <source>
        <dbReference type="PIRSR" id="PIRSR003085-1"/>
    </source>
</evidence>
<dbReference type="GO" id="GO:0008610">
    <property type="term" value="P:lipid biosynthetic process"/>
    <property type="evidence" value="ECO:0007669"/>
    <property type="project" value="InterPro"/>
</dbReference>
<comment type="similarity">
    <text evidence="1">Belongs to the CFA/CMAS family.</text>
</comment>
<dbReference type="PANTHER" id="PTHR43667">
    <property type="entry name" value="CYCLOPROPANE-FATTY-ACYL-PHOSPHOLIPID SYNTHASE"/>
    <property type="match status" value="1"/>
</dbReference>
<dbReference type="AlphaFoldDB" id="A0A944MEC0"/>
<dbReference type="CDD" id="cd02440">
    <property type="entry name" value="AdoMet_MTases"/>
    <property type="match status" value="1"/>
</dbReference>
<evidence type="ECO:0000256" key="2">
    <source>
        <dbReference type="ARBA" id="ARBA00022603"/>
    </source>
</evidence>
<evidence type="ECO:0000256" key="4">
    <source>
        <dbReference type="ARBA" id="ARBA00022691"/>
    </source>
</evidence>
<dbReference type="InterPro" id="IPR050723">
    <property type="entry name" value="CFA/CMAS"/>
</dbReference>
<dbReference type="PANTHER" id="PTHR43667:SF2">
    <property type="entry name" value="FATTY ACID C-METHYL TRANSFERASE"/>
    <property type="match status" value="1"/>
</dbReference>
<evidence type="ECO:0000313" key="8">
    <source>
        <dbReference type="Proteomes" id="UP000770889"/>
    </source>
</evidence>
<dbReference type="SUPFAM" id="SSF53335">
    <property type="entry name" value="S-adenosyl-L-methionine-dependent methyltransferases"/>
    <property type="match status" value="1"/>
</dbReference>
<dbReference type="GO" id="GO:0008168">
    <property type="term" value="F:methyltransferase activity"/>
    <property type="evidence" value="ECO:0007669"/>
    <property type="project" value="UniProtKB-KW"/>
</dbReference>
<dbReference type="EMBL" id="JAHHGM010000027">
    <property type="protein sequence ID" value="MBT2991104.1"/>
    <property type="molecule type" value="Genomic_DNA"/>
</dbReference>
<feature type="active site" evidence="6">
    <location>
        <position position="402"/>
    </location>
</feature>
<keyword evidence="3" id="KW-0808">Transferase</keyword>
<evidence type="ECO:0000256" key="5">
    <source>
        <dbReference type="ARBA" id="ARBA00023098"/>
    </source>
</evidence>
<reference evidence="7 8" key="1">
    <citation type="submission" date="2021-05" db="EMBL/GenBank/DDBJ databases">
        <title>Genetic and Functional Diversity in Clade A Lucinid endosymbionts from the Bahamas.</title>
        <authorList>
            <person name="Giani N.M."/>
            <person name="Engel A.S."/>
            <person name="Campbell B.J."/>
        </authorList>
    </citation>
    <scope>NUCLEOTIDE SEQUENCE [LARGE SCALE GENOMIC DNA]</scope>
    <source>
        <strain evidence="7">LUC16012Gg_MoonRockCtena</strain>
    </source>
</reference>
<accession>A0A944MEC0</accession>
<keyword evidence="2" id="KW-0489">Methyltransferase</keyword>
<protein>
    <submittedName>
        <fullName evidence="7">Cyclopropane-fatty-acyl-phospholipid synthase family protein</fullName>
    </submittedName>
</protein>
<proteinExistence type="inferred from homology"/>
<dbReference type="PIRSF" id="PIRSF003085">
    <property type="entry name" value="CMAS"/>
    <property type="match status" value="1"/>
</dbReference>
<keyword evidence="5" id="KW-0443">Lipid metabolism</keyword>
<gene>
    <name evidence="7" type="ORF">KME65_19260</name>
</gene>
<dbReference type="Proteomes" id="UP000770889">
    <property type="component" value="Unassembled WGS sequence"/>
</dbReference>
<sequence>MAQGGVIDYSIIVIDGGDREVNSLTTVLDPQVLPWRIRPLIAVLSKIREGTLTLTTPEGYQLSFGDGSTPHADIQFHTWSALKRIFRGGDVGLAECYRDGEVSCSDLSALLRIALRNKTALEKAFKRNRLLNIFYRMRHLLRPNSRRGSSRNIEAHYDLGNDFYGAWLDDTMTYSSARFQDGIDGDLAQAQGHKYRRMIEMTGAKRGDSVLEIGCGWGGFAEHAAREGIEIEGVTLSPSQLDYARDRIVDAGLEGGVSLHLKDYRALSGKYDHIVSIEMLEAVGEAYWVCYFGKLNELLNMGGRAAIQTIVIRNDLFEAYRRRSDFIQQYIFPGGMLPSPERLDDLASSNGFEIETTESFAADYAETLRRWRSTFLARREQLLALGFDMAFARLWEFYLTYCEVGFDEGRIDVMQCALVKVREA</sequence>
<comment type="caution">
    <text evidence="7">The sequence shown here is derived from an EMBL/GenBank/DDBJ whole genome shotgun (WGS) entry which is preliminary data.</text>
</comment>
<name>A0A944MEC0_9GAMM</name>
<dbReference type="InterPro" id="IPR029063">
    <property type="entry name" value="SAM-dependent_MTases_sf"/>
</dbReference>